<gene>
    <name evidence="2" type="ORF">AMD02_06455</name>
</gene>
<dbReference type="InterPro" id="IPR002575">
    <property type="entry name" value="Aminoglycoside_PTrfase"/>
</dbReference>
<proteinExistence type="predicted"/>
<dbReference type="PANTHER" id="PTHR41283:SF1">
    <property type="entry name" value="AMINOGLYCOSIDE PHOSPHOTRANSFERASE DOMAIN-CONTAINING PROTEIN"/>
    <property type="match status" value="1"/>
</dbReference>
<dbReference type="EMBL" id="LILD01000001">
    <property type="protein sequence ID" value="KOO38533.1"/>
    <property type="molecule type" value="Genomic_DNA"/>
</dbReference>
<dbReference type="PANTHER" id="PTHR41283">
    <property type="entry name" value="AMINOGLYCOSIDE PHOSPHOTRANSFERASE"/>
    <property type="match status" value="1"/>
</dbReference>
<evidence type="ECO:0000313" key="2">
    <source>
        <dbReference type="EMBL" id="KOO38533.1"/>
    </source>
</evidence>
<sequence length="91" mass="10609">MFDIKNYATFEKIKPINKGWSSDKKYYIETVTNEKMLLRIADISEYDKKKCEFKTMKRLAECGIPMSFPIDFGICNNGQNTSGTRRVLNKL</sequence>
<accession>A0A0M0KJF1</accession>
<dbReference type="Pfam" id="PF01636">
    <property type="entry name" value="APH"/>
    <property type="match status" value="1"/>
</dbReference>
<evidence type="ECO:0000259" key="1">
    <source>
        <dbReference type="Pfam" id="PF01636"/>
    </source>
</evidence>
<dbReference type="AlphaFoldDB" id="A0A0M0KJF1"/>
<organism evidence="2">
    <name type="scientific">Halalkalibacterium halodurans</name>
    <name type="common">Bacillus halodurans</name>
    <dbReference type="NCBI Taxonomy" id="86665"/>
    <lineage>
        <taxon>Bacteria</taxon>
        <taxon>Bacillati</taxon>
        <taxon>Bacillota</taxon>
        <taxon>Bacilli</taxon>
        <taxon>Bacillales</taxon>
        <taxon>Bacillaceae</taxon>
        <taxon>Halalkalibacterium (ex Joshi et al. 2022)</taxon>
    </lineage>
</organism>
<reference evidence="2" key="1">
    <citation type="submission" date="2015-08" db="EMBL/GenBank/DDBJ databases">
        <title>Complete DNA Sequence of Pseudomonas syringae pv. actinidiae, the Causal Agent of Kiwifruit Canker Disease.</title>
        <authorList>
            <person name="Rikkerink E.H.A."/>
            <person name="Fineran P.C."/>
        </authorList>
    </citation>
    <scope>NUCLEOTIDE SEQUENCE</scope>
    <source>
        <strain evidence="2">DSM 13666</strain>
    </source>
</reference>
<accession>A0A4Y7WZ41</accession>
<comment type="caution">
    <text evidence="2">The sequence shown here is derived from an EMBL/GenBank/DDBJ whole genome shotgun (WGS) entry which is preliminary data.</text>
</comment>
<name>A0A0M0KJF1_ALKHA</name>
<dbReference type="PATRIC" id="fig|136160.3.peg.1595"/>
<dbReference type="GeneID" id="87598240"/>
<protein>
    <recommendedName>
        <fullName evidence="1">Aminoglycoside phosphotransferase domain-containing protein</fullName>
    </recommendedName>
</protein>
<feature type="domain" description="Aminoglycoside phosphotransferase" evidence="1">
    <location>
        <begin position="12"/>
        <end position="75"/>
    </location>
</feature>
<dbReference type="RefSeq" id="WP_053430808.1">
    <property type="nucleotide sequence ID" value="NZ_CP040441.1"/>
</dbReference>